<dbReference type="EMBL" id="CAIIXF020000011">
    <property type="protein sequence ID" value="CAH1800253.1"/>
    <property type="molecule type" value="Genomic_DNA"/>
</dbReference>
<comment type="similarity">
    <text evidence="2">Belongs to the TMEM45 family.</text>
</comment>
<evidence type="ECO:0000256" key="3">
    <source>
        <dbReference type="ARBA" id="ARBA00022692"/>
    </source>
</evidence>
<evidence type="ECO:0000256" key="1">
    <source>
        <dbReference type="ARBA" id="ARBA00004141"/>
    </source>
</evidence>
<keyword evidence="5" id="KW-0472">Membrane</keyword>
<dbReference type="InterPro" id="IPR006904">
    <property type="entry name" value="DUF716"/>
</dbReference>
<evidence type="ECO:0000313" key="6">
    <source>
        <dbReference type="EMBL" id="CAH1800253.1"/>
    </source>
</evidence>
<gene>
    <name evidence="6" type="ORF">OFUS_LOCUS24166</name>
</gene>
<sequence length="299" mass="33693">MGTFMGHALPGSFFIIFASWWIINIWIRYFRSKQRGTEFRSSATFKCSCLCGKLGTWQVEGALKMLFCSIGLTGEMITGFDDKGNFVNFGNAQHITMFAAFGLSGLIDILMHHDFPIPKGMDYVGMLVAVMVEGVLFLFHLHGRKPMDIQVHILLVYVLGASIVSLLVEMYIQNSVLAALARSYCVLIQGTWFWQVGAILYPHHVNPNASRWDEEDHEQMMITVLIFAWHMIIDFIVIIIMGAAVNCYIKRTGNCYDAIQMQNLIHKDSTGQTVINLGDSDNDSDLEFEKPSRATVSTK</sequence>
<dbReference type="InterPro" id="IPR042127">
    <property type="entry name" value="TMEM45"/>
</dbReference>
<comment type="subcellular location">
    <subcellularLocation>
        <location evidence="1">Membrane</location>
        <topology evidence="1">Multi-pass membrane protein</topology>
    </subcellularLocation>
</comment>
<protein>
    <submittedName>
        <fullName evidence="6">Uncharacterized protein</fullName>
    </submittedName>
</protein>
<comment type="caution">
    <text evidence="6">The sequence shown here is derived from an EMBL/GenBank/DDBJ whole genome shotgun (WGS) entry which is preliminary data.</text>
</comment>
<dbReference type="GO" id="GO:0016020">
    <property type="term" value="C:membrane"/>
    <property type="evidence" value="ECO:0007669"/>
    <property type="project" value="UniProtKB-SubCell"/>
</dbReference>
<dbReference type="PANTHER" id="PTHR16007">
    <property type="entry name" value="EPIDIDYMAL MEMBRANE PROTEIN E9-RELATED"/>
    <property type="match status" value="1"/>
</dbReference>
<evidence type="ECO:0000256" key="2">
    <source>
        <dbReference type="ARBA" id="ARBA00006948"/>
    </source>
</evidence>
<dbReference type="OrthoDB" id="551896at2759"/>
<evidence type="ECO:0000256" key="5">
    <source>
        <dbReference type="ARBA" id="ARBA00023136"/>
    </source>
</evidence>
<proteinExistence type="inferred from homology"/>
<keyword evidence="4" id="KW-1133">Transmembrane helix</keyword>
<keyword evidence="3" id="KW-0812">Transmembrane</keyword>
<organism evidence="6 7">
    <name type="scientific">Owenia fusiformis</name>
    <name type="common">Polychaete worm</name>
    <dbReference type="NCBI Taxonomy" id="6347"/>
    <lineage>
        <taxon>Eukaryota</taxon>
        <taxon>Metazoa</taxon>
        <taxon>Spiralia</taxon>
        <taxon>Lophotrochozoa</taxon>
        <taxon>Annelida</taxon>
        <taxon>Polychaeta</taxon>
        <taxon>Sedentaria</taxon>
        <taxon>Canalipalpata</taxon>
        <taxon>Sabellida</taxon>
        <taxon>Oweniida</taxon>
        <taxon>Oweniidae</taxon>
        <taxon>Owenia</taxon>
    </lineage>
</organism>
<dbReference type="AlphaFoldDB" id="A0A8J1TAZ4"/>
<dbReference type="Pfam" id="PF04819">
    <property type="entry name" value="DUF716"/>
    <property type="match status" value="1"/>
</dbReference>
<evidence type="ECO:0000313" key="7">
    <source>
        <dbReference type="Proteomes" id="UP000749559"/>
    </source>
</evidence>
<keyword evidence="7" id="KW-1185">Reference proteome</keyword>
<accession>A0A8J1TAZ4</accession>
<dbReference type="Proteomes" id="UP000749559">
    <property type="component" value="Unassembled WGS sequence"/>
</dbReference>
<name>A0A8J1TAZ4_OWEFU</name>
<dbReference type="PANTHER" id="PTHR16007:SF15">
    <property type="entry name" value="TRANSMEMBRANE PROTEIN 45B"/>
    <property type="match status" value="1"/>
</dbReference>
<evidence type="ECO:0000256" key="4">
    <source>
        <dbReference type="ARBA" id="ARBA00022989"/>
    </source>
</evidence>
<reference evidence="6" key="1">
    <citation type="submission" date="2022-03" db="EMBL/GenBank/DDBJ databases">
        <authorList>
            <person name="Martin C."/>
        </authorList>
    </citation>
    <scope>NUCLEOTIDE SEQUENCE</scope>
</reference>